<dbReference type="OrthoDB" id="10468766at2759"/>
<feature type="region of interest" description="Disordered" evidence="2">
    <location>
        <begin position="73"/>
        <end position="122"/>
    </location>
</feature>
<reference evidence="3" key="2">
    <citation type="submission" date="2021-01" db="UniProtKB">
        <authorList>
            <consortium name="EnsemblMetazoa"/>
        </authorList>
    </citation>
    <scope>IDENTIFICATION</scope>
</reference>
<dbReference type="AlphaFoldDB" id="A0A7M7PB96"/>
<feature type="coiled-coil region" evidence="1">
    <location>
        <begin position="435"/>
        <end position="473"/>
    </location>
</feature>
<feature type="compositionally biased region" description="Polar residues" evidence="2">
    <location>
        <begin position="101"/>
        <end position="122"/>
    </location>
</feature>
<organism evidence="3 4">
    <name type="scientific">Strongylocentrotus purpuratus</name>
    <name type="common">Purple sea urchin</name>
    <dbReference type="NCBI Taxonomy" id="7668"/>
    <lineage>
        <taxon>Eukaryota</taxon>
        <taxon>Metazoa</taxon>
        <taxon>Echinodermata</taxon>
        <taxon>Eleutherozoa</taxon>
        <taxon>Echinozoa</taxon>
        <taxon>Echinoidea</taxon>
        <taxon>Euechinoidea</taxon>
        <taxon>Echinacea</taxon>
        <taxon>Camarodonta</taxon>
        <taxon>Echinidea</taxon>
        <taxon>Strongylocentrotidae</taxon>
        <taxon>Strongylocentrotus</taxon>
    </lineage>
</organism>
<accession>A0A7M7PB96</accession>
<reference evidence="4" key="1">
    <citation type="submission" date="2015-02" db="EMBL/GenBank/DDBJ databases">
        <title>Genome sequencing for Strongylocentrotus purpuratus.</title>
        <authorList>
            <person name="Murali S."/>
            <person name="Liu Y."/>
            <person name="Vee V."/>
            <person name="English A."/>
            <person name="Wang M."/>
            <person name="Skinner E."/>
            <person name="Han Y."/>
            <person name="Muzny D.M."/>
            <person name="Worley K.C."/>
            <person name="Gibbs R.A."/>
        </authorList>
    </citation>
    <scope>NUCLEOTIDE SEQUENCE</scope>
</reference>
<keyword evidence="4" id="KW-1185">Reference proteome</keyword>
<feature type="region of interest" description="Disordered" evidence="2">
    <location>
        <begin position="572"/>
        <end position="610"/>
    </location>
</feature>
<feature type="compositionally biased region" description="Low complexity" evidence="2">
    <location>
        <begin position="590"/>
        <end position="599"/>
    </location>
</feature>
<evidence type="ECO:0000313" key="4">
    <source>
        <dbReference type="Proteomes" id="UP000007110"/>
    </source>
</evidence>
<dbReference type="EnsemblMetazoa" id="XM_030990721">
    <property type="protein sequence ID" value="XP_030846581"/>
    <property type="gene ID" value="LOC589345"/>
</dbReference>
<dbReference type="RefSeq" id="XP_030846581.1">
    <property type="nucleotide sequence ID" value="XM_030990721.1"/>
</dbReference>
<feature type="compositionally biased region" description="Polar residues" evidence="2">
    <location>
        <begin position="188"/>
        <end position="208"/>
    </location>
</feature>
<evidence type="ECO:0000313" key="3">
    <source>
        <dbReference type="EnsemblMetazoa" id="XP_030846581"/>
    </source>
</evidence>
<dbReference type="Proteomes" id="UP000007110">
    <property type="component" value="Unassembled WGS sequence"/>
</dbReference>
<evidence type="ECO:0000256" key="1">
    <source>
        <dbReference type="SAM" id="Coils"/>
    </source>
</evidence>
<keyword evidence="1" id="KW-0175">Coiled coil</keyword>
<dbReference type="GeneID" id="589345"/>
<feature type="region of interest" description="Disordered" evidence="2">
    <location>
        <begin position="178"/>
        <end position="226"/>
    </location>
</feature>
<dbReference type="InParanoid" id="A0A7M7PB96"/>
<name>A0A7M7PB96_STRPU</name>
<dbReference type="OMA" id="NEKCFNM"/>
<feature type="region of interest" description="Disordered" evidence="2">
    <location>
        <begin position="399"/>
        <end position="435"/>
    </location>
</feature>
<protein>
    <submittedName>
        <fullName evidence="3">Uncharacterized protein</fullName>
    </submittedName>
</protein>
<feature type="compositionally biased region" description="Basic and acidic residues" evidence="2">
    <location>
        <begin position="8"/>
        <end position="17"/>
    </location>
</feature>
<proteinExistence type="predicted"/>
<feature type="region of interest" description="Disordered" evidence="2">
    <location>
        <begin position="1"/>
        <end position="25"/>
    </location>
</feature>
<evidence type="ECO:0000256" key="2">
    <source>
        <dbReference type="SAM" id="MobiDB-lite"/>
    </source>
</evidence>
<dbReference type="KEGG" id="spu:589345"/>
<sequence length="610" mass="66486">MSTQEQLCDFKKSDSDTSVRSTTELEEAGRMLLNDLDDDGEKEIFFGPMTDREKLKSKKMRRKTKVFKPGFRVDCDEEEEEPAGELQGTEIKEGDLEEDSNPGTGLSTWHTPSPTQKRLRSSESAINVNAPPFSLVTVSPQADAAAVSEHYGSCGVELFSATDSVTGCDATCVETGIDGSSRDETKTTDSVTGQISEAQSPTLSSTETVPPAVAKPTPSKTTGHCGQSTVIYSSPLLISTTVQRVQMQQPICYGNDSSLIHVPAADVVRRDNSEMGTDVAHQTDPSSSKERNVASSAFFPTGHTAFGKPTRKIDDLAASQNLLPTPSAVYQSPSSNARYFNQATNNDQGLCTLPPSMLHKENVNPDRQPNAVLVASDSAVKYQVLSSVSSPIVSALCSKQPSHYPSGDAQQAPSPRVLQLSNRQASAGSPSADARQRLIDEKRALLARLRAEKQELRQRIKEDNEKCFNMKLENAAALQSNMVRGMTPVFDRLPSRGCDGRAALTLTERELEVVTKLHTIRNSQHTASDRTQSPCHQAICHRDQSRLHWREDLIQSIEELSSPSRPRCKARTILSKKGDNLVRRGAGLQPSSSSSSPHSGQPRAKQHLLF</sequence>
<feature type="compositionally biased region" description="Polar residues" evidence="2">
    <location>
        <begin position="399"/>
        <end position="429"/>
    </location>
</feature>